<reference evidence="1" key="1">
    <citation type="submission" date="2022-04" db="EMBL/GenBank/DDBJ databases">
        <title>Jade perch genome.</title>
        <authorList>
            <person name="Chao B."/>
        </authorList>
    </citation>
    <scope>NUCLEOTIDE SEQUENCE</scope>
    <source>
        <strain evidence="1">CB-2022</strain>
    </source>
</reference>
<gene>
    <name evidence="1" type="ORF">L3Q82_011178</name>
</gene>
<dbReference type="Proteomes" id="UP000831701">
    <property type="component" value="Chromosome 13"/>
</dbReference>
<protein>
    <submittedName>
        <fullName evidence="1">Uncharacterized protein</fullName>
    </submittedName>
</protein>
<comment type="caution">
    <text evidence="1">The sequence shown here is derived from an EMBL/GenBank/DDBJ whole genome shotgun (WGS) entry which is preliminary data.</text>
</comment>
<accession>A0ACB8W9F6</accession>
<evidence type="ECO:0000313" key="2">
    <source>
        <dbReference type="Proteomes" id="UP000831701"/>
    </source>
</evidence>
<evidence type="ECO:0000313" key="1">
    <source>
        <dbReference type="EMBL" id="KAI3364379.1"/>
    </source>
</evidence>
<sequence>MIVACSLTNFLIAVEQLLLLEDISQDIPTINLCRQTVGPAAVMSSLWWEQWPLLVSNGTSPSSFLDNSSCFSSTQNTVLNGVRFGGVPVVLLLDFSVFLVLLFIFSIIRRKFWDYGRLALVADNHGFTESTHRRYGRMSSVMSSVDEHENELVWKRKSFSLVSAPKSGFCSWLPYILRMDEEKMQAKCGMDAVHYLSFQRHLIALLFIITVTSLSIILPVNLTGDLLGGFLLYSLSFKAEICKRTVLYSDYSDNPWSFGRTTVGNLQRGNNLLWLHTVFAVLYLIMTVVLLRRHTSQIKGMRRETTRNTLFVCSVPKTATEEAVMTHFTEAYPTCRVCAVTLGYDVDAIEYYSTKEKDLLEDVRKQVELVPERPLGIAFVTLQTEAMAKYVLKDFNALECGGANCCCGRVPQPSSNSETLKVNKWLVSFAPHPKDVYWGNLSVRGFSWFVRYVMLNFLLFFLLTFLTTPTIIISTMDKFNVTKPIYYLNSPIISQFFPTLLLWSFSALLPTIVYYSTLGEAHWSRSSEQLSMMRKLYFFLLFMVLILPSLGLTSLAVFFRWLFDKEFLSGGKLRFECVFLPDQGAFFVNYVITAALVGSGMELLRLPGLLLYIIRMAFARSAAERKYVKQNQAYEFEYGAMYGWCLCVFTVIMAYSIICPIIVPFGFLYIILKHMVDKHNLYFAYLPARLDRQIHLEAVNQALAAPIICLIWLYFFSVLRTGFWAPTSLFTLVILCITVFICVSYTCFGHFKYLSPHNYEVKEEDEDTAEGAEENTRVLSTFLECLIPSHLSKPQTSLNIISLTGLQRTARPTTPARWRKAWQMAKSEHGSQDTQLSQTQTPSQISAVATLVAWVSIFNTQTMDSNSLYYSLELVAGSGHTLNVEQRAALQTSLVILQKNYKFRRVLFWGKILGLKENYFIAQGRGEDEMKDKKNLYSFNCMDWFLLPPATDSMIQDVSRAARGRFTGDPSHVYEHVEVHRQGDATEEEVVSKVNEENRLAVTVHLIDEEVSVVPRGAFVKSPHGVVQINRSFSGLSHSEARKLDNFFHFSEPKTLKKKSILEMGDLNPSIDFLDVLSDDIPKGSWILQFEMASKVCVLRSLLWLGLTVYHVPMTPQHGYVYIGDGTKNLDLPFML</sequence>
<dbReference type="EMBL" id="CM041543">
    <property type="protein sequence ID" value="KAI3364379.1"/>
    <property type="molecule type" value="Genomic_DNA"/>
</dbReference>
<proteinExistence type="predicted"/>
<keyword evidence="2" id="KW-1185">Reference proteome</keyword>
<name>A0ACB8W9F6_9TELE</name>
<organism evidence="1 2">
    <name type="scientific">Scortum barcoo</name>
    <name type="common">barcoo grunter</name>
    <dbReference type="NCBI Taxonomy" id="214431"/>
    <lineage>
        <taxon>Eukaryota</taxon>
        <taxon>Metazoa</taxon>
        <taxon>Chordata</taxon>
        <taxon>Craniata</taxon>
        <taxon>Vertebrata</taxon>
        <taxon>Euteleostomi</taxon>
        <taxon>Actinopterygii</taxon>
        <taxon>Neopterygii</taxon>
        <taxon>Teleostei</taxon>
        <taxon>Neoteleostei</taxon>
        <taxon>Acanthomorphata</taxon>
        <taxon>Eupercaria</taxon>
        <taxon>Centrarchiformes</taxon>
        <taxon>Terapontoidei</taxon>
        <taxon>Terapontidae</taxon>
        <taxon>Scortum</taxon>
    </lineage>
</organism>